<dbReference type="EMBL" id="BK016240">
    <property type="protein sequence ID" value="DAG04207.1"/>
    <property type="molecule type" value="Genomic_DNA"/>
</dbReference>
<sequence>MVSRSLRRYYILYLKSSRKYYIMCIETLSHTVII</sequence>
<proteinExistence type="predicted"/>
<reference evidence="1" key="1">
    <citation type="journal article" date="2021" name="Proc. Natl. Acad. Sci. U.S.A.">
        <title>A Catalog of Tens of Thousands of Viruses from Human Metagenomes Reveals Hidden Associations with Chronic Diseases.</title>
        <authorList>
            <person name="Tisza M.J."/>
            <person name="Buck C.B."/>
        </authorList>
    </citation>
    <scope>NUCLEOTIDE SEQUENCE</scope>
    <source>
        <strain evidence="1">CtsYA13</strain>
    </source>
</reference>
<name>A0A8S5VC51_9CAUD</name>
<accession>A0A8S5VC51</accession>
<evidence type="ECO:0000313" key="1">
    <source>
        <dbReference type="EMBL" id="DAG04207.1"/>
    </source>
</evidence>
<protein>
    <submittedName>
        <fullName evidence="1">Uncharacterized protein</fullName>
    </submittedName>
</protein>
<organism evidence="1">
    <name type="scientific">Siphoviridae sp. ctsYA13</name>
    <dbReference type="NCBI Taxonomy" id="2825695"/>
    <lineage>
        <taxon>Viruses</taxon>
        <taxon>Duplodnaviria</taxon>
        <taxon>Heunggongvirae</taxon>
        <taxon>Uroviricota</taxon>
        <taxon>Caudoviricetes</taxon>
    </lineage>
</organism>